<sequence length="842" mass="93909">MPRPPASPLAEDHNARTDQTQEPVDVPNKSQSSNRHLKKSKKHSKHDNLDNQNVDTELVPKPKRHKKSNVDKAVPVPLHSGAESQAPGELSSGNKQPEAVDAPVEEGEPVKKRKKRTKDHQSKSERSRSKKAATAGTSALVTPGALVDETGVAETSSKTKSSNRSNERSKNVRDSDDLAPNPCVDQKIHVSALPPVDPEAPVRHRAPADTSDVSLHQDSPEHGRRQYDSPRRSSHSSRFSSARSSSYSRSPSRRISDRRSDVRSYRERYRDRGPRYRAQERSRSPDPRHFQPRRTYVAYRPPSVGRESSYEDYSHESRVPRFRRSRSHSRSHGLSRHATENSSRDYDVLQPSGRSRDLSPRRTYSRRHYRDEPDRASRDSPPRRPIRRGKHMEDHRPRHELSAGDNRHSRPYRSRERVHDDSFPSPEHVVVSDTHEPRRDLSSEQSRSREFVRSTDTERRTTRVDKPRLSPSKSSAKQPTHSEHRSYEEKDLDRKQRESDSGKPERRTRRPSANKDRQSLEPSTSNDSVPSLVVVTSDARGKRSSISRSPPRVTRRDSGPHKSNSQSAPNCAPAIPSSVSSKLRLVHEHLDQLQFEVVSDAELESMLPPTVFLTVSQTSDSRGTEPVGPAAGSHPLTESSQDGSNEAAAVTSTSSDTVPSSEISKDAPKASEAGSEETAALVLDTLDKISSQLKQKLAGTETWDTGTGSESEIDIEDDAGLNELDGLLTDQSVIGLTTCKPGWSTRSRQLTASLLAPWQRLVASASKDPNADASTAETEVGQCEYVQPAVCVDTSLGSQRIPFPRKLVSLYLSFCQSSLKIVVMMIQLIEHYRCVSKPSYIV</sequence>
<organism evidence="2 3">
    <name type="scientific">Fasciolopsis buskii</name>
    <dbReference type="NCBI Taxonomy" id="27845"/>
    <lineage>
        <taxon>Eukaryota</taxon>
        <taxon>Metazoa</taxon>
        <taxon>Spiralia</taxon>
        <taxon>Lophotrochozoa</taxon>
        <taxon>Platyhelminthes</taxon>
        <taxon>Trematoda</taxon>
        <taxon>Digenea</taxon>
        <taxon>Plagiorchiida</taxon>
        <taxon>Echinostomata</taxon>
        <taxon>Echinostomatoidea</taxon>
        <taxon>Fasciolidae</taxon>
        <taxon>Fasciolopsis</taxon>
    </lineage>
</organism>
<feature type="compositionally biased region" description="Basic and acidic residues" evidence="1">
    <location>
        <begin position="308"/>
        <end position="319"/>
    </location>
</feature>
<feature type="compositionally biased region" description="Basic and acidic residues" evidence="1">
    <location>
        <begin position="337"/>
        <end position="347"/>
    </location>
</feature>
<feature type="compositionally biased region" description="Polar residues" evidence="1">
    <location>
        <begin position="520"/>
        <end position="529"/>
    </location>
</feature>
<feature type="compositionally biased region" description="Basic and acidic residues" evidence="1">
    <location>
        <begin position="480"/>
        <end position="505"/>
    </location>
</feature>
<feature type="compositionally biased region" description="Basic and acidic residues" evidence="1">
    <location>
        <begin position="165"/>
        <end position="176"/>
    </location>
</feature>
<accession>A0A8E0RW33</accession>
<dbReference type="AlphaFoldDB" id="A0A8E0RW33"/>
<feature type="compositionally biased region" description="Polar residues" evidence="1">
    <location>
        <begin position="17"/>
        <end position="34"/>
    </location>
</feature>
<proteinExistence type="predicted"/>
<feature type="compositionally biased region" description="Basic and acidic residues" evidence="1">
    <location>
        <begin position="391"/>
        <end position="422"/>
    </location>
</feature>
<evidence type="ECO:0000313" key="2">
    <source>
        <dbReference type="EMBL" id="KAA0192600.1"/>
    </source>
</evidence>
<reference evidence="2" key="1">
    <citation type="submission" date="2019-05" db="EMBL/GenBank/DDBJ databases">
        <title>Annotation for the trematode Fasciolopsis buski.</title>
        <authorList>
            <person name="Choi Y.-J."/>
        </authorList>
    </citation>
    <scope>NUCLEOTIDE SEQUENCE</scope>
    <source>
        <strain evidence="2">HT</strain>
        <tissue evidence="2">Whole worm</tissue>
    </source>
</reference>
<dbReference type="EMBL" id="LUCM01005577">
    <property type="protein sequence ID" value="KAA0192600.1"/>
    <property type="molecule type" value="Genomic_DNA"/>
</dbReference>
<keyword evidence="3" id="KW-1185">Reference proteome</keyword>
<comment type="caution">
    <text evidence="2">The sequence shown here is derived from an EMBL/GenBank/DDBJ whole genome shotgun (WGS) entry which is preliminary data.</text>
</comment>
<feature type="compositionally biased region" description="Basic and acidic residues" evidence="1">
    <location>
        <begin position="218"/>
        <end position="231"/>
    </location>
</feature>
<gene>
    <name evidence="2" type="ORF">FBUS_11184</name>
</gene>
<feature type="compositionally biased region" description="Basic and acidic residues" evidence="1">
    <location>
        <begin position="254"/>
        <end position="289"/>
    </location>
</feature>
<dbReference type="OrthoDB" id="6267518at2759"/>
<feature type="compositionally biased region" description="Basic and acidic residues" evidence="1">
    <location>
        <begin position="369"/>
        <end position="382"/>
    </location>
</feature>
<feature type="compositionally biased region" description="Low complexity" evidence="1">
    <location>
        <begin position="647"/>
        <end position="661"/>
    </location>
</feature>
<evidence type="ECO:0000256" key="1">
    <source>
        <dbReference type="SAM" id="MobiDB-lite"/>
    </source>
</evidence>
<protein>
    <submittedName>
        <fullName evidence="2">Uncharacterized protein</fullName>
    </submittedName>
</protein>
<feature type="region of interest" description="Disordered" evidence="1">
    <location>
        <begin position="617"/>
        <end position="676"/>
    </location>
</feature>
<evidence type="ECO:0000313" key="3">
    <source>
        <dbReference type="Proteomes" id="UP000728185"/>
    </source>
</evidence>
<feature type="compositionally biased region" description="Basic residues" evidence="1">
    <location>
        <begin position="35"/>
        <end position="45"/>
    </location>
</feature>
<feature type="compositionally biased region" description="Basic residues" evidence="1">
    <location>
        <begin position="320"/>
        <end position="335"/>
    </location>
</feature>
<feature type="region of interest" description="Disordered" evidence="1">
    <location>
        <begin position="1"/>
        <end position="575"/>
    </location>
</feature>
<feature type="compositionally biased region" description="Low complexity" evidence="1">
    <location>
        <begin position="236"/>
        <end position="250"/>
    </location>
</feature>
<feature type="compositionally biased region" description="Low complexity" evidence="1">
    <location>
        <begin position="154"/>
        <end position="164"/>
    </location>
</feature>
<feature type="compositionally biased region" description="Basic and acidic residues" evidence="1">
    <location>
        <begin position="433"/>
        <end position="468"/>
    </location>
</feature>
<name>A0A8E0RW33_9TREM</name>
<dbReference type="Proteomes" id="UP000728185">
    <property type="component" value="Unassembled WGS sequence"/>
</dbReference>